<dbReference type="AlphaFoldDB" id="A0A6C0BG33"/>
<organism evidence="1">
    <name type="scientific">viral metagenome</name>
    <dbReference type="NCBI Taxonomy" id="1070528"/>
    <lineage>
        <taxon>unclassified sequences</taxon>
        <taxon>metagenomes</taxon>
        <taxon>organismal metagenomes</taxon>
    </lineage>
</organism>
<proteinExistence type="predicted"/>
<protein>
    <submittedName>
        <fullName evidence="1">Uncharacterized protein</fullName>
    </submittedName>
</protein>
<name>A0A6C0BG33_9ZZZZ</name>
<reference evidence="1" key="1">
    <citation type="journal article" date="2020" name="Nature">
        <title>Giant virus diversity and host interactions through global metagenomics.</title>
        <authorList>
            <person name="Schulz F."/>
            <person name="Roux S."/>
            <person name="Paez-Espino D."/>
            <person name="Jungbluth S."/>
            <person name="Walsh D.A."/>
            <person name="Denef V.J."/>
            <person name="McMahon K.D."/>
            <person name="Konstantinidis K.T."/>
            <person name="Eloe-Fadrosh E.A."/>
            <person name="Kyrpides N.C."/>
            <person name="Woyke T."/>
        </authorList>
    </citation>
    <scope>NUCLEOTIDE SEQUENCE</scope>
    <source>
        <strain evidence="1">GVMAG-M-3300010354-11</strain>
    </source>
</reference>
<evidence type="ECO:0000313" key="1">
    <source>
        <dbReference type="EMBL" id="QHS90731.1"/>
    </source>
</evidence>
<sequence length="146" mass="17393">MDTENCKSMQIQLASICRAHKCDIYNAARYYRQEHLKKAYKFWKVVEDKFNKETDLVTNIIQREKALTQRLHQFTPNTKEWNLCKQEIINLANTPVSINMKEMKLAQYALKKAQEDMQEQNIETLINNTFKDGYFPEVWKGCSHIR</sequence>
<accession>A0A6C0BG33</accession>
<dbReference type="EMBL" id="MN739144">
    <property type="protein sequence ID" value="QHS90731.1"/>
    <property type="molecule type" value="Genomic_DNA"/>
</dbReference>